<dbReference type="InterPro" id="IPR030489">
    <property type="entry name" value="TR_Rrf2-type_CS"/>
</dbReference>
<dbReference type="GO" id="GO:0003677">
    <property type="term" value="F:DNA binding"/>
    <property type="evidence" value="ECO:0007669"/>
    <property type="project" value="UniProtKB-KW"/>
</dbReference>
<dbReference type="PANTHER" id="PTHR33221">
    <property type="entry name" value="WINGED HELIX-TURN-HELIX TRANSCRIPTIONAL REGULATOR, RRF2 FAMILY"/>
    <property type="match status" value="1"/>
</dbReference>
<protein>
    <submittedName>
        <fullName evidence="2">Transcriptional regulator, Rrf2 family protein</fullName>
    </submittedName>
</protein>
<dbReference type="NCBIfam" id="TIGR00738">
    <property type="entry name" value="rrf2_super"/>
    <property type="match status" value="1"/>
</dbReference>
<dbReference type="InterPro" id="IPR036388">
    <property type="entry name" value="WH-like_DNA-bd_sf"/>
</dbReference>
<dbReference type="Pfam" id="PF02082">
    <property type="entry name" value="Rrf2"/>
    <property type="match status" value="1"/>
</dbReference>
<name>N1WX93_9FLAO</name>
<dbReference type="EMBL" id="APLF01000004">
    <property type="protein sequence ID" value="EMY81754.1"/>
    <property type="molecule type" value="Genomic_DNA"/>
</dbReference>
<comment type="caution">
    <text evidence="2">The sequence shown here is derived from an EMBL/GenBank/DDBJ whole genome shotgun (WGS) entry which is preliminary data.</text>
</comment>
<evidence type="ECO:0000313" key="3">
    <source>
        <dbReference type="Proteomes" id="UP000012317"/>
    </source>
</evidence>
<gene>
    <name evidence="2" type="ORF">pgond44_04400</name>
</gene>
<dbReference type="Gene3D" id="1.10.10.10">
    <property type="entry name" value="Winged helix-like DNA-binding domain superfamily/Winged helix DNA-binding domain"/>
    <property type="match status" value="1"/>
</dbReference>
<dbReference type="AlphaFoldDB" id="N1WX93"/>
<sequence length="171" mass="19749">MDFEIEIANYNFSSIFLKMNNDIFVRMISKKTKYAINALVYLAKRNGEGPIVISEIAEKEHIPRKFLESILLNLKKAGVLASKKGKGGGYYLLQNPEDINLADVMRLFDGPIAFLPCVTYKYYERCEECKDEETCGIRDVFYEVRNKTVELLKKANLAEIIKRERHLITDL</sequence>
<dbReference type="PANTHER" id="PTHR33221:SF5">
    <property type="entry name" value="HTH-TYPE TRANSCRIPTIONAL REGULATOR ISCR"/>
    <property type="match status" value="1"/>
</dbReference>
<reference evidence="2 3" key="1">
    <citation type="journal article" date="2014" name="Genome Biol. Evol.">
        <title>Extensive gene acquisition in the extremely psychrophilic bacterial species Psychroflexus torquis and the link to sea-ice ecosystem specialism.</title>
        <authorList>
            <person name="Feng S."/>
            <person name="Powell S.M."/>
            <person name="Wilson R."/>
            <person name="Bowman J.P."/>
        </authorList>
    </citation>
    <scope>NUCLEOTIDE SEQUENCE [LARGE SCALE GENOMIC DNA]</scope>
    <source>
        <strain evidence="2 3">ACAM 44</strain>
    </source>
</reference>
<keyword evidence="1" id="KW-0238">DNA-binding</keyword>
<dbReference type="GO" id="GO:0005829">
    <property type="term" value="C:cytosol"/>
    <property type="evidence" value="ECO:0007669"/>
    <property type="project" value="TreeGrafter"/>
</dbReference>
<dbReference type="InterPro" id="IPR036390">
    <property type="entry name" value="WH_DNA-bd_sf"/>
</dbReference>
<dbReference type="eggNOG" id="COG1959">
    <property type="taxonomic scope" value="Bacteria"/>
</dbReference>
<evidence type="ECO:0000313" key="2">
    <source>
        <dbReference type="EMBL" id="EMY81754.1"/>
    </source>
</evidence>
<organism evidence="2 3">
    <name type="scientific">Psychroflexus gondwanensis ACAM 44</name>
    <dbReference type="NCBI Taxonomy" id="1189619"/>
    <lineage>
        <taxon>Bacteria</taxon>
        <taxon>Pseudomonadati</taxon>
        <taxon>Bacteroidota</taxon>
        <taxon>Flavobacteriia</taxon>
        <taxon>Flavobacteriales</taxon>
        <taxon>Flavobacteriaceae</taxon>
        <taxon>Psychroflexus</taxon>
    </lineage>
</organism>
<dbReference type="PROSITE" id="PS51197">
    <property type="entry name" value="HTH_RRF2_2"/>
    <property type="match status" value="1"/>
</dbReference>
<accession>N1WX93</accession>
<evidence type="ECO:0000256" key="1">
    <source>
        <dbReference type="ARBA" id="ARBA00023125"/>
    </source>
</evidence>
<dbReference type="STRING" id="1189619.pgond44_04400"/>
<keyword evidence="3" id="KW-1185">Reference proteome</keyword>
<dbReference type="SUPFAM" id="SSF46785">
    <property type="entry name" value="Winged helix' DNA-binding domain"/>
    <property type="match status" value="1"/>
</dbReference>
<dbReference type="Proteomes" id="UP000012317">
    <property type="component" value="Unassembled WGS sequence"/>
</dbReference>
<dbReference type="InterPro" id="IPR000944">
    <property type="entry name" value="Tscrpt_reg_Rrf2"/>
</dbReference>
<proteinExistence type="predicted"/>
<dbReference type="PROSITE" id="PS01332">
    <property type="entry name" value="HTH_RRF2_1"/>
    <property type="match status" value="1"/>
</dbReference>
<dbReference type="GO" id="GO:0003700">
    <property type="term" value="F:DNA-binding transcription factor activity"/>
    <property type="evidence" value="ECO:0007669"/>
    <property type="project" value="TreeGrafter"/>
</dbReference>